<evidence type="ECO:0000313" key="1">
    <source>
        <dbReference type="EMBL" id="MVT10655.1"/>
    </source>
</evidence>
<reference evidence="1 2" key="1">
    <citation type="submission" date="2019-12" db="EMBL/GenBank/DDBJ databases">
        <title>Chitinophaga sp. strain ysch24 (GDMCC 1.1355), whole genome shotgun sequence.</title>
        <authorList>
            <person name="Zhang X."/>
        </authorList>
    </citation>
    <scope>NUCLEOTIDE SEQUENCE [LARGE SCALE GENOMIC DNA]</scope>
    <source>
        <strain evidence="2">ysch24</strain>
    </source>
</reference>
<accession>A0A7K1U9G5</accession>
<organism evidence="1 2">
    <name type="scientific">Chitinophaga tropicalis</name>
    <dbReference type="NCBI Taxonomy" id="2683588"/>
    <lineage>
        <taxon>Bacteria</taxon>
        <taxon>Pseudomonadati</taxon>
        <taxon>Bacteroidota</taxon>
        <taxon>Chitinophagia</taxon>
        <taxon>Chitinophagales</taxon>
        <taxon>Chitinophagaceae</taxon>
        <taxon>Chitinophaga</taxon>
    </lineage>
</organism>
<keyword evidence="2" id="KW-1185">Reference proteome</keyword>
<dbReference type="EMBL" id="WRXN01000010">
    <property type="protein sequence ID" value="MVT10655.1"/>
    <property type="molecule type" value="Genomic_DNA"/>
</dbReference>
<dbReference type="AlphaFoldDB" id="A0A7K1U9G5"/>
<proteinExistence type="predicted"/>
<protein>
    <submittedName>
        <fullName evidence="1">Uncharacterized protein</fullName>
    </submittedName>
</protein>
<name>A0A7K1U9G5_9BACT</name>
<sequence length="86" mass="9730">MEIYLAADSAYYGKMINDNSTPSKNGTIILKKLKYDKGSQAFKGIMHPHDADVDLDVTVTVIDKDRLKMIARKLLISRTVYLARIK</sequence>
<dbReference type="RefSeq" id="WP_157308099.1">
    <property type="nucleotide sequence ID" value="NZ_WRXN01000010.1"/>
</dbReference>
<evidence type="ECO:0000313" key="2">
    <source>
        <dbReference type="Proteomes" id="UP000461730"/>
    </source>
</evidence>
<comment type="caution">
    <text evidence="1">The sequence shown here is derived from an EMBL/GenBank/DDBJ whole genome shotgun (WGS) entry which is preliminary data.</text>
</comment>
<gene>
    <name evidence="1" type="ORF">GO493_20460</name>
</gene>
<dbReference type="Proteomes" id="UP000461730">
    <property type="component" value="Unassembled WGS sequence"/>
</dbReference>